<dbReference type="InterPro" id="IPR020843">
    <property type="entry name" value="ER"/>
</dbReference>
<evidence type="ECO:0000259" key="3">
    <source>
        <dbReference type="SMART" id="SM00829"/>
    </source>
</evidence>
<keyword evidence="5" id="KW-1185">Reference proteome</keyword>
<dbReference type="InParanoid" id="A0A136IV89"/>
<dbReference type="InterPro" id="IPR011032">
    <property type="entry name" value="GroES-like_sf"/>
</dbReference>
<dbReference type="Gene3D" id="3.90.180.10">
    <property type="entry name" value="Medium-chain alcohol dehydrogenases, catalytic domain"/>
    <property type="match status" value="1"/>
</dbReference>
<dbReference type="InterPro" id="IPR036291">
    <property type="entry name" value="NAD(P)-bd_dom_sf"/>
</dbReference>
<keyword evidence="2" id="KW-0560">Oxidoreductase</keyword>
<name>A0A136IV89_9PEZI</name>
<dbReference type="OrthoDB" id="10257049at2759"/>
<dbReference type="SUPFAM" id="SSF51735">
    <property type="entry name" value="NAD(P)-binding Rossmann-fold domains"/>
    <property type="match status" value="1"/>
</dbReference>
<feature type="domain" description="Enoyl reductase (ER)" evidence="3">
    <location>
        <begin position="26"/>
        <end position="368"/>
    </location>
</feature>
<dbReference type="SUPFAM" id="SSF50129">
    <property type="entry name" value="GroES-like"/>
    <property type="match status" value="1"/>
</dbReference>
<evidence type="ECO:0000256" key="2">
    <source>
        <dbReference type="ARBA" id="ARBA00023002"/>
    </source>
</evidence>
<dbReference type="InterPro" id="IPR047122">
    <property type="entry name" value="Trans-enoyl_RdTase-like"/>
</dbReference>
<dbReference type="GO" id="GO:0016651">
    <property type="term" value="F:oxidoreductase activity, acting on NAD(P)H"/>
    <property type="evidence" value="ECO:0007669"/>
    <property type="project" value="InterPro"/>
</dbReference>
<organism evidence="4 5">
    <name type="scientific">Microdochium bolleyi</name>
    <dbReference type="NCBI Taxonomy" id="196109"/>
    <lineage>
        <taxon>Eukaryota</taxon>
        <taxon>Fungi</taxon>
        <taxon>Dikarya</taxon>
        <taxon>Ascomycota</taxon>
        <taxon>Pezizomycotina</taxon>
        <taxon>Sordariomycetes</taxon>
        <taxon>Xylariomycetidae</taxon>
        <taxon>Xylariales</taxon>
        <taxon>Microdochiaceae</taxon>
        <taxon>Microdochium</taxon>
    </lineage>
</organism>
<proteinExistence type="inferred from homology"/>
<evidence type="ECO:0000256" key="1">
    <source>
        <dbReference type="ARBA" id="ARBA00008072"/>
    </source>
</evidence>
<sequence>MTAPTATTMALQVPQQHQAAALTQRGARLEVVARPTPRPGPGELLLRVDVCAVNRADYKGRDADFPPNPQFPTVLGGDAGGVVVAVGPGEARLRPGDRVVAWAGPFFRGGDPNTGAFQQYTLVDAPNAARVPPDIALADAAALPVATFTAITALTTILGLPLTAVGAHAHGLLVWGAASSVGTVAVQAARSLGLRVYATAAPANHAYLATLGAHTLVDYSDPDAAVAEILAAARRDGVILTQAICTVAAALAPTVAILAALRSDGVTDAGATASRAKVASVDMPPADFDAAAASAAAQGVDVAFVMPPLDQATRVPHMARCFQWLEDNLASGALVPSPPARVVGRGLDAINQALDVLREGVSCAKLVVTLDHESSTTL</sequence>
<dbReference type="EMBL" id="KQ964257">
    <property type="protein sequence ID" value="KXJ88822.1"/>
    <property type="molecule type" value="Genomic_DNA"/>
</dbReference>
<gene>
    <name evidence="4" type="ORF">Micbo1qcDRAFT_166267</name>
</gene>
<dbReference type="PANTHER" id="PTHR45348">
    <property type="entry name" value="HYPOTHETICAL OXIDOREDUCTASE (EUROFUNG)"/>
    <property type="match status" value="1"/>
</dbReference>
<dbReference type="SMART" id="SM00829">
    <property type="entry name" value="PKS_ER"/>
    <property type="match status" value="1"/>
</dbReference>
<dbReference type="Pfam" id="PF08240">
    <property type="entry name" value="ADH_N"/>
    <property type="match status" value="1"/>
</dbReference>
<evidence type="ECO:0000313" key="5">
    <source>
        <dbReference type="Proteomes" id="UP000070501"/>
    </source>
</evidence>
<dbReference type="AlphaFoldDB" id="A0A136IV89"/>
<accession>A0A136IV89</accession>
<protein>
    <submittedName>
        <fullName evidence="4">Chaperonin 10-like protein</fullName>
    </submittedName>
</protein>
<reference evidence="5" key="1">
    <citation type="submission" date="2016-02" db="EMBL/GenBank/DDBJ databases">
        <title>Draft genome sequence of Microdochium bolleyi, a fungal endophyte of beachgrass.</title>
        <authorList>
            <consortium name="DOE Joint Genome Institute"/>
            <person name="David A.S."/>
            <person name="May G."/>
            <person name="Haridas S."/>
            <person name="Lim J."/>
            <person name="Wang M."/>
            <person name="Labutti K."/>
            <person name="Lipzen A."/>
            <person name="Barry K."/>
            <person name="Grigoriev I.V."/>
        </authorList>
    </citation>
    <scope>NUCLEOTIDE SEQUENCE [LARGE SCALE GENOMIC DNA]</scope>
    <source>
        <strain evidence="5">J235TASD1</strain>
    </source>
</reference>
<dbReference type="Gene3D" id="3.40.50.720">
    <property type="entry name" value="NAD(P)-binding Rossmann-like Domain"/>
    <property type="match status" value="1"/>
</dbReference>
<dbReference type="Proteomes" id="UP000070501">
    <property type="component" value="Unassembled WGS sequence"/>
</dbReference>
<comment type="similarity">
    <text evidence="1">Belongs to the zinc-containing alcohol dehydrogenase family.</text>
</comment>
<dbReference type="STRING" id="196109.A0A136IV89"/>
<dbReference type="InterPro" id="IPR013154">
    <property type="entry name" value="ADH-like_N"/>
</dbReference>
<evidence type="ECO:0000313" key="4">
    <source>
        <dbReference type="EMBL" id="KXJ88822.1"/>
    </source>
</evidence>
<dbReference type="PANTHER" id="PTHR45348:SF2">
    <property type="entry name" value="ZINC-TYPE ALCOHOL DEHYDROGENASE-LIKE PROTEIN C2E1P3.01"/>
    <property type="match status" value="1"/>
</dbReference>